<dbReference type="EMBL" id="QUZT01000064">
    <property type="protein sequence ID" value="TFY87998.1"/>
    <property type="molecule type" value="Genomic_DNA"/>
</dbReference>
<dbReference type="InterPro" id="IPR017732">
    <property type="entry name" value="T4/T6SS_DotU"/>
</dbReference>
<keyword evidence="1" id="KW-1133">Transmembrane helix</keyword>
<reference evidence="3 4" key="1">
    <citation type="journal article" date="2019" name="Syst. Appl. Microbiol.">
        <title>New species of pathogenic Pseudomonas isolated from citrus in Tunisia: Proposal of Pseudomonas kairouanensis sp. nov. and Pseudomonas nabeulensis sp. nov.</title>
        <authorList>
            <person name="Oueslati M."/>
            <person name="Mulet M."/>
            <person name="Gomila M."/>
            <person name="Berge O."/>
            <person name="Hajlaoui M.R."/>
            <person name="Lalucat J."/>
            <person name="Sadfi-Zouaoui N."/>
            <person name="Garcia-Valdes E."/>
        </authorList>
    </citation>
    <scope>NUCLEOTIDE SEQUENCE [LARGE SCALE GENOMIC DNA]</scope>
    <source>
        <strain evidence="3 4">E10B</strain>
    </source>
</reference>
<keyword evidence="1" id="KW-0812">Transmembrane</keyword>
<feature type="transmembrane region" description="Helical" evidence="1">
    <location>
        <begin position="245"/>
        <end position="265"/>
    </location>
</feature>
<dbReference type="PANTHER" id="PTHR38033:SF1">
    <property type="entry name" value="DOTU FAMILY TYPE IV_VI SECRETION SYSTEM PROTEIN"/>
    <property type="match status" value="1"/>
</dbReference>
<dbReference type="Gene3D" id="1.25.40.590">
    <property type="entry name" value="Type IV / VI secretion system, DotU"/>
    <property type="match status" value="1"/>
</dbReference>
<comment type="caution">
    <text evidence="3">The sequence shown here is derived from an EMBL/GenBank/DDBJ whole genome shotgun (WGS) entry which is preliminary data.</text>
</comment>
<keyword evidence="4" id="KW-1185">Reference proteome</keyword>
<name>A0A4Z0APW6_9PSED</name>
<dbReference type="PANTHER" id="PTHR38033">
    <property type="entry name" value="MEMBRANE PROTEIN-RELATED"/>
    <property type="match status" value="1"/>
</dbReference>
<dbReference type="InterPro" id="IPR038522">
    <property type="entry name" value="T4/T6SS_DotU_sf"/>
</dbReference>
<keyword evidence="1" id="KW-0472">Membrane</keyword>
<dbReference type="RefSeq" id="WP_135310581.1">
    <property type="nucleotide sequence ID" value="NZ_QUZT01000064.1"/>
</dbReference>
<feature type="domain" description="Type IV / VI secretion system DotU" evidence="2">
    <location>
        <begin position="63"/>
        <end position="262"/>
    </location>
</feature>
<dbReference type="AlphaFoldDB" id="A0A4Z0APW6"/>
<accession>A0A4Z0APW6</accession>
<gene>
    <name evidence="3" type="ORF">DYL61_25160</name>
</gene>
<dbReference type="Pfam" id="PF09850">
    <property type="entry name" value="DotU"/>
    <property type="match status" value="1"/>
</dbReference>
<dbReference type="Proteomes" id="UP000297734">
    <property type="component" value="Unassembled WGS sequence"/>
</dbReference>
<organism evidence="3 4">
    <name type="scientific">Pseudomonas nabeulensis</name>
    <dbReference type="NCBI Taxonomy" id="2293833"/>
    <lineage>
        <taxon>Bacteria</taxon>
        <taxon>Pseudomonadati</taxon>
        <taxon>Pseudomonadota</taxon>
        <taxon>Gammaproteobacteria</taxon>
        <taxon>Pseudomonadales</taxon>
        <taxon>Pseudomonadaceae</taxon>
        <taxon>Pseudomonas</taxon>
    </lineage>
</organism>
<evidence type="ECO:0000313" key="3">
    <source>
        <dbReference type="EMBL" id="TFY87998.1"/>
    </source>
</evidence>
<dbReference type="OrthoDB" id="345640at2"/>
<evidence type="ECO:0000313" key="4">
    <source>
        <dbReference type="Proteomes" id="UP000297734"/>
    </source>
</evidence>
<dbReference type="NCBIfam" id="TIGR03349">
    <property type="entry name" value="IV_VI_DotU"/>
    <property type="match status" value="1"/>
</dbReference>
<evidence type="ECO:0000256" key="1">
    <source>
        <dbReference type="SAM" id="Phobius"/>
    </source>
</evidence>
<dbReference type="NCBIfam" id="NF038228">
    <property type="entry name" value="IcmH_DotU_IVB"/>
    <property type="match status" value="1"/>
</dbReference>
<evidence type="ECO:0000259" key="2">
    <source>
        <dbReference type="Pfam" id="PF09850"/>
    </source>
</evidence>
<proteinExistence type="predicted"/>
<protein>
    <submittedName>
        <fullName evidence="3">DotU family type IV/VI secretion system protein</fullName>
    </submittedName>
</protein>
<sequence>MTMDSEYPQDEKTVLLDHEGRGPAQGAVTDCPSPPRFEQLEDRMIYTARLQGAMSFNLGPNALVDAAWELLSHVAQLKHSAGRETLQALNDRLSSAITAFEAHALHLEVDSSQVMSARYVLCSAIDEAVTTTSWGSRSDWSRTSLLSRFHNETFGGEKFFQLLERLSRDPVKHLSMLELMYLCLSMGFEGKYRVMERGGVQLETVRDALYRQIRHVRGDNLAVTMPPASSPARPSRLRVISATRVCVLGLVCLTMIYSGLAWVLGNERRAALHAFQTLAPEPVRSPLHPWER</sequence>